<keyword evidence="2" id="KW-0067">ATP-binding</keyword>
<dbReference type="InterPro" id="IPR027417">
    <property type="entry name" value="P-loop_NTPase"/>
</dbReference>
<dbReference type="InterPro" id="IPR009715">
    <property type="entry name" value="RtcR"/>
</dbReference>
<dbReference type="OrthoDB" id="9807827at2"/>
<dbReference type="Proteomes" id="UP000316304">
    <property type="component" value="Unassembled WGS sequence"/>
</dbReference>
<dbReference type="GO" id="GO:0003700">
    <property type="term" value="F:DNA-binding transcription factor activity"/>
    <property type="evidence" value="ECO:0007669"/>
    <property type="project" value="InterPro"/>
</dbReference>
<proteinExistence type="predicted"/>
<accession>A0A5C6CL38</accession>
<protein>
    <submittedName>
        <fullName evidence="4">Nif-specific regulatory protein</fullName>
    </submittedName>
</protein>
<evidence type="ECO:0000313" key="4">
    <source>
        <dbReference type="EMBL" id="TWU24021.1"/>
    </source>
</evidence>
<dbReference type="Pfam" id="PF06956">
    <property type="entry name" value="RtcR"/>
    <property type="match status" value="1"/>
</dbReference>
<dbReference type="InterPro" id="IPR058031">
    <property type="entry name" value="AAA_lid_NorR"/>
</dbReference>
<keyword evidence="1" id="KW-0547">Nucleotide-binding</keyword>
<dbReference type="PANTHER" id="PTHR32071:SF14">
    <property type="entry name" value="TRANSCRIPTIONAL REGULATORY PROTEIN RTCR"/>
    <property type="match status" value="1"/>
</dbReference>
<dbReference type="InterPro" id="IPR003593">
    <property type="entry name" value="AAA+_ATPase"/>
</dbReference>
<dbReference type="PANTHER" id="PTHR32071">
    <property type="entry name" value="TRANSCRIPTIONAL REGULATORY PROTEIN"/>
    <property type="match status" value="1"/>
</dbReference>
<dbReference type="GO" id="GO:0005524">
    <property type="term" value="F:ATP binding"/>
    <property type="evidence" value="ECO:0007669"/>
    <property type="project" value="UniProtKB-KW"/>
</dbReference>
<evidence type="ECO:0000256" key="1">
    <source>
        <dbReference type="ARBA" id="ARBA00022741"/>
    </source>
</evidence>
<dbReference type="RefSeq" id="WP_146594287.1">
    <property type="nucleotide sequence ID" value="NZ_SJPT01000003.1"/>
</dbReference>
<organism evidence="4 5">
    <name type="scientific">Novipirellula galeiformis</name>
    <dbReference type="NCBI Taxonomy" id="2528004"/>
    <lineage>
        <taxon>Bacteria</taxon>
        <taxon>Pseudomonadati</taxon>
        <taxon>Planctomycetota</taxon>
        <taxon>Planctomycetia</taxon>
        <taxon>Pirellulales</taxon>
        <taxon>Pirellulaceae</taxon>
        <taxon>Novipirellula</taxon>
    </lineage>
</organism>
<dbReference type="Gene3D" id="3.40.50.300">
    <property type="entry name" value="P-loop containing nucleotide triphosphate hydrolases"/>
    <property type="match status" value="1"/>
</dbReference>
<dbReference type="AlphaFoldDB" id="A0A5C6CL38"/>
<dbReference type="InterPro" id="IPR002078">
    <property type="entry name" value="Sigma_54_int"/>
</dbReference>
<dbReference type="CDD" id="cd00009">
    <property type="entry name" value="AAA"/>
    <property type="match status" value="1"/>
</dbReference>
<sequence length="537" mass="60245">MNKSRVVIGFLGTQLDQPAKRGDRWSGWRPSIAVCQQPDLIVDRFELLCDRRHEKLAESVVADIRSVSPETEVRLHWNQLRDPWDFEEVYALLHQFTRDYSFDADHEEYLAHITTGTHVAQICLFLLTESRHLPAALLQTSPPNRSGKDPRGVYSVIDLDLSRYDQLASRFQAEHQEGLSFLKSGIETRNKAFNQLIERIEQVSLATRAPILLSGPTGAGKSQLAQRIFALKRHRQQVAGPLVEVNCATIRGEQAMSTLFGHVKGAFTGAAAARAGLLKSADQGVLFLDEIGELGSDEQAMLLRAIEEKTFLAVGSDDATSSDFQLIAGTNRDLHQEVGRGNFREDLLARINLWSFAMPGLAQRRDDIDPNIEFELQKFTTTHGRKVTFNKEARKKFIEFAHDPSTPWKANFRDLNAAITRMATLSPGGRITTDMVDEEIQRLRCSWRGSEKPDSHAATLRSVLDENQIAQLDRFDQAALAEVIKVCSQSSSLSAAGRELFQISRQSKQRANDADRLRKYLAKFGIQWSDIAAGEFS</sequence>
<gene>
    <name evidence="4" type="primary">nifA</name>
    <name evidence="4" type="ORF">Pla52o_19440</name>
</gene>
<dbReference type="NCBIfam" id="NF038308">
    <property type="entry name" value="RNA_repair_RtcR"/>
    <property type="match status" value="1"/>
</dbReference>
<dbReference type="InterPro" id="IPR017183">
    <property type="entry name" value="Sigma54_dep_tscrpt_act_RtcR"/>
</dbReference>
<evidence type="ECO:0000256" key="2">
    <source>
        <dbReference type="ARBA" id="ARBA00022840"/>
    </source>
</evidence>
<dbReference type="Pfam" id="PF25601">
    <property type="entry name" value="AAA_lid_14"/>
    <property type="match status" value="1"/>
</dbReference>
<dbReference type="SMART" id="SM00382">
    <property type="entry name" value="AAA"/>
    <property type="match status" value="1"/>
</dbReference>
<dbReference type="PROSITE" id="PS50045">
    <property type="entry name" value="SIGMA54_INTERACT_4"/>
    <property type="match status" value="1"/>
</dbReference>
<feature type="domain" description="Sigma-54 factor interaction" evidence="3">
    <location>
        <begin position="186"/>
        <end position="424"/>
    </location>
</feature>
<dbReference type="SUPFAM" id="SSF52540">
    <property type="entry name" value="P-loop containing nucleoside triphosphate hydrolases"/>
    <property type="match status" value="1"/>
</dbReference>
<name>A0A5C6CL38_9BACT</name>
<dbReference type="Pfam" id="PF00158">
    <property type="entry name" value="Sigma54_activat"/>
    <property type="match status" value="1"/>
</dbReference>
<keyword evidence="5" id="KW-1185">Reference proteome</keyword>
<comment type="caution">
    <text evidence="4">The sequence shown here is derived from an EMBL/GenBank/DDBJ whole genome shotgun (WGS) entry which is preliminary data.</text>
</comment>
<dbReference type="EMBL" id="SJPT01000003">
    <property type="protein sequence ID" value="TWU24021.1"/>
    <property type="molecule type" value="Genomic_DNA"/>
</dbReference>
<evidence type="ECO:0000313" key="5">
    <source>
        <dbReference type="Proteomes" id="UP000316304"/>
    </source>
</evidence>
<dbReference type="Gene3D" id="1.10.8.60">
    <property type="match status" value="1"/>
</dbReference>
<dbReference type="PIRSF" id="PIRSF037354">
    <property type="entry name" value="Txn_actvtr_RtcR"/>
    <property type="match status" value="1"/>
</dbReference>
<reference evidence="4 5" key="1">
    <citation type="submission" date="2019-02" db="EMBL/GenBank/DDBJ databases">
        <title>Deep-cultivation of Planctomycetes and their phenomic and genomic characterization uncovers novel biology.</title>
        <authorList>
            <person name="Wiegand S."/>
            <person name="Jogler M."/>
            <person name="Boedeker C."/>
            <person name="Pinto D."/>
            <person name="Vollmers J."/>
            <person name="Rivas-Marin E."/>
            <person name="Kohn T."/>
            <person name="Peeters S.H."/>
            <person name="Heuer A."/>
            <person name="Rast P."/>
            <person name="Oberbeckmann S."/>
            <person name="Bunk B."/>
            <person name="Jeske O."/>
            <person name="Meyerdierks A."/>
            <person name="Storesund J.E."/>
            <person name="Kallscheuer N."/>
            <person name="Luecker S."/>
            <person name="Lage O.M."/>
            <person name="Pohl T."/>
            <person name="Merkel B.J."/>
            <person name="Hornburger P."/>
            <person name="Mueller R.-W."/>
            <person name="Bruemmer F."/>
            <person name="Labrenz M."/>
            <person name="Spormann A.M."/>
            <person name="Op Den Camp H."/>
            <person name="Overmann J."/>
            <person name="Amann R."/>
            <person name="Jetten M.S.M."/>
            <person name="Mascher T."/>
            <person name="Medema M.H."/>
            <person name="Devos D.P."/>
            <person name="Kaster A.-K."/>
            <person name="Ovreas L."/>
            <person name="Rohde M."/>
            <person name="Galperin M.Y."/>
            <person name="Jogler C."/>
        </authorList>
    </citation>
    <scope>NUCLEOTIDE SEQUENCE [LARGE SCALE GENOMIC DNA]</scope>
    <source>
        <strain evidence="4 5">Pla52o</strain>
    </source>
</reference>
<evidence type="ECO:0000259" key="3">
    <source>
        <dbReference type="PROSITE" id="PS50045"/>
    </source>
</evidence>